<feature type="domain" description="Tyrosine-protein phosphatase" evidence="1">
    <location>
        <begin position="1"/>
        <end position="63"/>
    </location>
</feature>
<name>A0A6A0H8M8_HYAAZ</name>
<sequence>MCWEQGSTTLVMMTKLEERTRIKCDQYWPSRVSQTEAYNSMQVTLTDVQELATYTVRTFQLQKVIFLIFLQKFILDK</sequence>
<dbReference type="EMBL" id="JQDR03004316">
    <property type="protein sequence ID" value="KAA0202098.1"/>
    <property type="molecule type" value="Genomic_DNA"/>
</dbReference>
<evidence type="ECO:0000259" key="1">
    <source>
        <dbReference type="PROSITE" id="PS50055"/>
    </source>
</evidence>
<proteinExistence type="predicted"/>
<dbReference type="InterPro" id="IPR000242">
    <property type="entry name" value="PTP_cat"/>
</dbReference>
<evidence type="ECO:0000313" key="2">
    <source>
        <dbReference type="EMBL" id="KAA0202098.1"/>
    </source>
</evidence>
<accession>A0A6A0H8M8</accession>
<reference evidence="2" key="1">
    <citation type="submission" date="2014-08" db="EMBL/GenBank/DDBJ databases">
        <authorList>
            <person name="Murali S."/>
            <person name="Richards S."/>
            <person name="Bandaranaike D."/>
            <person name="Bellair M."/>
            <person name="Blankenburg K."/>
            <person name="Chao H."/>
            <person name="Dinh H."/>
            <person name="Doddapaneni H."/>
            <person name="Dugan-Rocha S."/>
            <person name="Elkadiri S."/>
            <person name="Gnanaolivu R."/>
            <person name="Hughes D."/>
            <person name="Lee S."/>
            <person name="Li M."/>
            <person name="Ming W."/>
            <person name="Munidasa M."/>
            <person name="Muniz J."/>
            <person name="Nguyen L."/>
            <person name="Osuji N."/>
            <person name="Pu L.-L."/>
            <person name="Puazo M."/>
            <person name="Skinner E."/>
            <person name="Qu C."/>
            <person name="Quiroz J."/>
            <person name="Raj R."/>
            <person name="Weissenberger G."/>
            <person name="Xin Y."/>
            <person name="Zou X."/>
            <person name="Han Y."/>
            <person name="Worley K."/>
            <person name="Muzny D."/>
            <person name="Gibbs R."/>
        </authorList>
    </citation>
    <scope>NUCLEOTIDE SEQUENCE</scope>
    <source>
        <strain evidence="2">HAZT.00-mixed</strain>
        <tissue evidence="2">Whole organism</tissue>
    </source>
</reference>
<comment type="caution">
    <text evidence="2">The sequence shown here is derived from an EMBL/GenBank/DDBJ whole genome shotgun (WGS) entry which is preliminary data.</text>
</comment>
<dbReference type="PANTHER" id="PTHR19134">
    <property type="entry name" value="RECEPTOR-TYPE TYROSINE-PROTEIN PHOSPHATASE"/>
    <property type="match status" value="1"/>
</dbReference>
<dbReference type="SUPFAM" id="SSF52799">
    <property type="entry name" value="(Phosphotyrosine protein) phosphatases II"/>
    <property type="match status" value="1"/>
</dbReference>
<organism evidence="2">
    <name type="scientific">Hyalella azteca</name>
    <name type="common">Amphipod</name>
    <dbReference type="NCBI Taxonomy" id="294128"/>
    <lineage>
        <taxon>Eukaryota</taxon>
        <taxon>Metazoa</taxon>
        <taxon>Ecdysozoa</taxon>
        <taxon>Arthropoda</taxon>
        <taxon>Crustacea</taxon>
        <taxon>Multicrustacea</taxon>
        <taxon>Malacostraca</taxon>
        <taxon>Eumalacostraca</taxon>
        <taxon>Peracarida</taxon>
        <taxon>Amphipoda</taxon>
        <taxon>Senticaudata</taxon>
        <taxon>Talitrida</taxon>
        <taxon>Talitroidea</taxon>
        <taxon>Hyalellidae</taxon>
        <taxon>Hyalella</taxon>
    </lineage>
</organism>
<dbReference type="Gene3D" id="3.90.190.10">
    <property type="entry name" value="Protein tyrosine phosphatase superfamily"/>
    <property type="match status" value="1"/>
</dbReference>
<reference evidence="2" key="2">
    <citation type="journal article" date="2018" name="Environ. Sci. Technol.">
        <title>The Toxicogenome of Hyalella azteca: A Model for Sediment Ecotoxicology and Evolutionary Toxicology.</title>
        <authorList>
            <person name="Poynton H.C."/>
            <person name="Hasenbein S."/>
            <person name="Benoit J.B."/>
            <person name="Sepulveda M.S."/>
            <person name="Poelchau M.F."/>
            <person name="Hughes D.S.T."/>
            <person name="Murali S.C."/>
            <person name="Chen S."/>
            <person name="Glastad K.M."/>
            <person name="Goodisman M.A.D."/>
            <person name="Werren J.H."/>
            <person name="Vineis J.H."/>
            <person name="Bowen J.L."/>
            <person name="Friedrich M."/>
            <person name="Jones J."/>
            <person name="Robertson H.M."/>
            <person name="Feyereisen R."/>
            <person name="Mechler-Hickson A."/>
            <person name="Mathers N."/>
            <person name="Lee C.E."/>
            <person name="Colbourne J.K."/>
            <person name="Biales A."/>
            <person name="Johnston J.S."/>
            <person name="Wellborn G.A."/>
            <person name="Rosendale A.J."/>
            <person name="Cridge A.G."/>
            <person name="Munoz-Torres M.C."/>
            <person name="Bain P.A."/>
            <person name="Manny A.R."/>
            <person name="Major K.M."/>
            <person name="Lambert F.N."/>
            <person name="Vulpe C.D."/>
            <person name="Tuck P."/>
            <person name="Blalock B.J."/>
            <person name="Lin Y.Y."/>
            <person name="Smith M.E."/>
            <person name="Ochoa-Acuna H."/>
            <person name="Chen M.M."/>
            <person name="Childers C.P."/>
            <person name="Qu J."/>
            <person name="Dugan S."/>
            <person name="Lee S.L."/>
            <person name="Chao H."/>
            <person name="Dinh H."/>
            <person name="Han Y."/>
            <person name="Doddapaneni H."/>
            <person name="Worley K.C."/>
            <person name="Muzny D.M."/>
            <person name="Gibbs R.A."/>
            <person name="Richards S."/>
        </authorList>
    </citation>
    <scope>NUCLEOTIDE SEQUENCE</scope>
    <source>
        <strain evidence="2">HAZT.00-mixed</strain>
        <tissue evidence="2">Whole organism</tissue>
    </source>
</reference>
<dbReference type="Proteomes" id="UP000711488">
    <property type="component" value="Unassembled WGS sequence"/>
</dbReference>
<dbReference type="Pfam" id="PF00102">
    <property type="entry name" value="Y_phosphatase"/>
    <property type="match status" value="1"/>
</dbReference>
<protein>
    <recommendedName>
        <fullName evidence="1">Tyrosine-protein phosphatase domain-containing protein</fullName>
    </recommendedName>
</protein>
<dbReference type="GO" id="GO:0004725">
    <property type="term" value="F:protein tyrosine phosphatase activity"/>
    <property type="evidence" value="ECO:0007669"/>
    <property type="project" value="InterPro"/>
</dbReference>
<gene>
    <name evidence="2" type="ORF">HAZT_HAZT003103</name>
</gene>
<dbReference type="InterPro" id="IPR050348">
    <property type="entry name" value="Protein-Tyr_Phosphatase"/>
</dbReference>
<dbReference type="PANTHER" id="PTHR19134:SF531">
    <property type="entry name" value="TYROSINE-PROTEIN PHOSPHATASE LAR"/>
    <property type="match status" value="1"/>
</dbReference>
<dbReference type="AlphaFoldDB" id="A0A6A0H8M8"/>
<reference evidence="2" key="3">
    <citation type="submission" date="2019-06" db="EMBL/GenBank/DDBJ databases">
        <authorList>
            <person name="Poynton C."/>
            <person name="Hasenbein S."/>
            <person name="Benoit J.B."/>
            <person name="Sepulveda M.S."/>
            <person name="Poelchau M.F."/>
            <person name="Murali S.C."/>
            <person name="Chen S."/>
            <person name="Glastad K.M."/>
            <person name="Werren J.H."/>
            <person name="Vineis J.H."/>
            <person name="Bowen J.L."/>
            <person name="Friedrich M."/>
            <person name="Jones J."/>
            <person name="Robertson H.M."/>
            <person name="Feyereisen R."/>
            <person name="Mechler-Hickson A."/>
            <person name="Mathers N."/>
            <person name="Lee C.E."/>
            <person name="Colbourne J.K."/>
            <person name="Biales A."/>
            <person name="Johnston J.S."/>
            <person name="Wellborn G.A."/>
            <person name="Rosendale A.J."/>
            <person name="Cridge A.G."/>
            <person name="Munoz-Torres M.C."/>
            <person name="Bain P.A."/>
            <person name="Manny A.R."/>
            <person name="Major K.M."/>
            <person name="Lambert F.N."/>
            <person name="Vulpe C.D."/>
            <person name="Tuck P."/>
            <person name="Blalock B.J."/>
            <person name="Lin Y.-Y."/>
            <person name="Smith M.E."/>
            <person name="Ochoa-Acuna H."/>
            <person name="Chen M.-J.M."/>
            <person name="Childers C.P."/>
            <person name="Qu J."/>
            <person name="Dugan S."/>
            <person name="Lee S.L."/>
            <person name="Chao H."/>
            <person name="Dinh H."/>
            <person name="Han Y."/>
            <person name="Doddapaneni H."/>
            <person name="Worley K.C."/>
            <person name="Muzny D.M."/>
            <person name="Gibbs R.A."/>
            <person name="Richards S."/>
        </authorList>
    </citation>
    <scope>NUCLEOTIDE SEQUENCE</scope>
    <source>
        <strain evidence="2">HAZT.00-mixed</strain>
        <tissue evidence="2">Whole organism</tissue>
    </source>
</reference>
<dbReference type="InterPro" id="IPR029021">
    <property type="entry name" value="Prot-tyrosine_phosphatase-like"/>
</dbReference>
<dbReference type="PROSITE" id="PS50055">
    <property type="entry name" value="TYR_PHOSPHATASE_PTP"/>
    <property type="match status" value="1"/>
</dbReference>